<dbReference type="InterPro" id="IPR002656">
    <property type="entry name" value="Acyl_transf_3_dom"/>
</dbReference>
<dbReference type="GO" id="GO:0016020">
    <property type="term" value="C:membrane"/>
    <property type="evidence" value="ECO:0007669"/>
    <property type="project" value="TreeGrafter"/>
</dbReference>
<evidence type="ECO:0000259" key="4">
    <source>
        <dbReference type="Pfam" id="PF19040"/>
    </source>
</evidence>
<dbReference type="InterPro" id="IPR050879">
    <property type="entry name" value="Acyltransferase_3"/>
</dbReference>
<feature type="transmembrane region" description="Helical" evidence="2">
    <location>
        <begin position="393"/>
        <end position="416"/>
    </location>
</feature>
<dbReference type="PANTHER" id="PTHR23028:SF53">
    <property type="entry name" value="ACYL_TRANSF_3 DOMAIN-CONTAINING PROTEIN"/>
    <property type="match status" value="1"/>
</dbReference>
<sequence length="731" mass="80156">MSTRAEPTSALPVASPTVPEAGGRTSRSGRFQPEIQGLRALAVLLVVAYHFWPEHLTGGYVGVDVFFVISGYLITAHLFKEAARTGRIRLGRFWARRIRRLLPLSLLVLGLTAIAAVMVLPSTEWQSTRRQIMASALYVQNWVLADDAIDYSKADERATAVQHFWSLSVEEQFYVLWPVLLAVVLGIALLARRGRPAADGEAVPRNYTRRIFLWVIGLLGASSLAFSIYYTADSSAQAYFITPTRIWEFALGALLALVLGASQFTGRWGNLLGWAGFAMILGSAYAYSEMTPFPGWTALIPTVGATLLMACGGKARWTGIHWWLSLRPATAIGDWSYAIYLWHWPVVIFAPYLLETAEQWEVKVALILGVVVISALSTRFYETPLRRARVLLPTWRTMVAAGAGMALVVGIAHYSVEVVEQEFTASELSEDHPCYGYRALANPDQCGDPFEGTLGLAPSAAEVAEQPRAPVYPGCQAEAEDPGVPECWLGADESEADGTIAVFGDSHATMWLPALDEIAQEAGKQLLVLTRSSCTPRAATYAEAEDPCGEANLEILDMLAEDDQVETVVVAGSQMTSGFAGPDVEVDLPDSEVELTAPARSMLTPIQFWLDAEKEVVVLGEIPRLNVERNDEETLPECVALNEDDPSACNDDLEDTRVTERWLTQSETVFAEAENYHFVPTEDLLCSEEEATCYAVLGGAITYNDNSHVSQNFVRSVTAELDERMEPALQE</sequence>
<feature type="domain" description="Acyltransferase 3" evidence="3">
    <location>
        <begin position="34"/>
        <end position="374"/>
    </location>
</feature>
<feature type="transmembrane region" description="Helical" evidence="2">
    <location>
        <begin position="271"/>
        <end position="287"/>
    </location>
</feature>
<dbReference type="RefSeq" id="WP_181255830.1">
    <property type="nucleotide sequence ID" value="NZ_PVTY01000001.1"/>
</dbReference>
<feature type="region of interest" description="Disordered" evidence="1">
    <location>
        <begin position="1"/>
        <end position="29"/>
    </location>
</feature>
<feature type="transmembrane region" description="Helical" evidence="2">
    <location>
        <begin position="173"/>
        <end position="191"/>
    </location>
</feature>
<dbReference type="InterPro" id="IPR043968">
    <property type="entry name" value="SGNH"/>
</dbReference>
<name>A0A2T0YSU7_9MICC</name>
<feature type="transmembrane region" description="Helical" evidence="2">
    <location>
        <begin position="360"/>
        <end position="381"/>
    </location>
</feature>
<reference evidence="5 6" key="1">
    <citation type="submission" date="2018-03" db="EMBL/GenBank/DDBJ databases">
        <title>Comparative analysis of microorganisms from saline springs in Andes Mountain Range, Colombia.</title>
        <authorList>
            <person name="Rubin E."/>
        </authorList>
    </citation>
    <scope>NUCLEOTIDE SEQUENCE [LARGE SCALE GENOMIC DNA]</scope>
    <source>
        <strain evidence="5 6">CG 35</strain>
    </source>
</reference>
<feature type="transmembrane region" description="Helical" evidence="2">
    <location>
        <begin position="100"/>
        <end position="120"/>
    </location>
</feature>
<proteinExistence type="predicted"/>
<evidence type="ECO:0000259" key="3">
    <source>
        <dbReference type="Pfam" id="PF01757"/>
    </source>
</evidence>
<protein>
    <submittedName>
        <fullName evidence="5">Peptidoglycan/LPS O-acetylase OafA/YrhL</fullName>
    </submittedName>
</protein>
<feature type="transmembrane region" description="Helical" evidence="2">
    <location>
        <begin position="334"/>
        <end position="354"/>
    </location>
</feature>
<feature type="domain" description="SGNH" evidence="4">
    <location>
        <begin position="475"/>
        <end position="721"/>
    </location>
</feature>
<evidence type="ECO:0000256" key="1">
    <source>
        <dbReference type="SAM" id="MobiDB-lite"/>
    </source>
</evidence>
<accession>A0A2T0YSU7</accession>
<dbReference type="GO" id="GO:0016747">
    <property type="term" value="F:acyltransferase activity, transferring groups other than amino-acyl groups"/>
    <property type="evidence" value="ECO:0007669"/>
    <property type="project" value="InterPro"/>
</dbReference>
<dbReference type="PANTHER" id="PTHR23028">
    <property type="entry name" value="ACETYLTRANSFERASE"/>
    <property type="match status" value="1"/>
</dbReference>
<gene>
    <name evidence="5" type="ORF">BCL67_101181</name>
</gene>
<dbReference type="Pfam" id="PF01757">
    <property type="entry name" value="Acyl_transf_3"/>
    <property type="match status" value="1"/>
</dbReference>
<dbReference type="EMBL" id="PVTY01000001">
    <property type="protein sequence ID" value="PRZ18873.1"/>
    <property type="molecule type" value="Genomic_DNA"/>
</dbReference>
<keyword evidence="6" id="KW-1185">Reference proteome</keyword>
<evidence type="ECO:0000313" key="5">
    <source>
        <dbReference type="EMBL" id="PRZ18873.1"/>
    </source>
</evidence>
<evidence type="ECO:0000256" key="2">
    <source>
        <dbReference type="SAM" id="Phobius"/>
    </source>
</evidence>
<evidence type="ECO:0000313" key="6">
    <source>
        <dbReference type="Proteomes" id="UP000238217"/>
    </source>
</evidence>
<feature type="transmembrane region" description="Helical" evidence="2">
    <location>
        <begin position="238"/>
        <end position="259"/>
    </location>
</feature>
<feature type="transmembrane region" description="Helical" evidence="2">
    <location>
        <begin position="36"/>
        <end position="52"/>
    </location>
</feature>
<dbReference type="GO" id="GO:0009103">
    <property type="term" value="P:lipopolysaccharide biosynthetic process"/>
    <property type="evidence" value="ECO:0007669"/>
    <property type="project" value="TreeGrafter"/>
</dbReference>
<dbReference type="Pfam" id="PF19040">
    <property type="entry name" value="SGNH"/>
    <property type="match status" value="1"/>
</dbReference>
<feature type="transmembrane region" description="Helical" evidence="2">
    <location>
        <begin position="293"/>
        <end position="313"/>
    </location>
</feature>
<dbReference type="Proteomes" id="UP000238217">
    <property type="component" value="Unassembled WGS sequence"/>
</dbReference>
<feature type="transmembrane region" description="Helical" evidence="2">
    <location>
        <begin position="58"/>
        <end position="79"/>
    </location>
</feature>
<keyword evidence="2" id="KW-0812">Transmembrane</keyword>
<feature type="transmembrane region" description="Helical" evidence="2">
    <location>
        <begin position="211"/>
        <end position="232"/>
    </location>
</feature>
<organism evidence="5 6">
    <name type="scientific">Nesterenkonia sandarakina</name>
    <dbReference type="NCBI Taxonomy" id="272918"/>
    <lineage>
        <taxon>Bacteria</taxon>
        <taxon>Bacillati</taxon>
        <taxon>Actinomycetota</taxon>
        <taxon>Actinomycetes</taxon>
        <taxon>Micrococcales</taxon>
        <taxon>Micrococcaceae</taxon>
        <taxon>Nesterenkonia</taxon>
    </lineage>
</organism>
<comment type="caution">
    <text evidence="5">The sequence shown here is derived from an EMBL/GenBank/DDBJ whole genome shotgun (WGS) entry which is preliminary data.</text>
</comment>
<dbReference type="AlphaFoldDB" id="A0A2T0YSU7"/>
<keyword evidence="2" id="KW-0472">Membrane</keyword>
<keyword evidence="2" id="KW-1133">Transmembrane helix</keyword>